<dbReference type="GO" id="GO:0003676">
    <property type="term" value="F:nucleic acid binding"/>
    <property type="evidence" value="ECO:0007669"/>
    <property type="project" value="InterPro"/>
</dbReference>
<accession>A0AA38JQM9</accession>
<reference evidence="1" key="2">
    <citation type="journal article" date="2023" name="Proc. Natl. Acad. Sci. U.S.A.">
        <title>A global phylogenomic analysis of the shiitake genus Lentinula.</title>
        <authorList>
            <person name="Sierra-Patev S."/>
            <person name="Min B."/>
            <person name="Naranjo-Ortiz M."/>
            <person name="Looney B."/>
            <person name="Konkel Z."/>
            <person name="Slot J.C."/>
            <person name="Sakamoto Y."/>
            <person name="Steenwyk J.L."/>
            <person name="Rokas A."/>
            <person name="Carro J."/>
            <person name="Camarero S."/>
            <person name="Ferreira P."/>
            <person name="Molpeceres G."/>
            <person name="Ruiz-Duenas F.J."/>
            <person name="Serrano A."/>
            <person name="Henrissat B."/>
            <person name="Drula E."/>
            <person name="Hughes K.W."/>
            <person name="Mata J.L."/>
            <person name="Ishikawa N.K."/>
            <person name="Vargas-Isla R."/>
            <person name="Ushijima S."/>
            <person name="Smith C.A."/>
            <person name="Donoghue J."/>
            <person name="Ahrendt S."/>
            <person name="Andreopoulos W."/>
            <person name="He G."/>
            <person name="LaButti K."/>
            <person name="Lipzen A."/>
            <person name="Ng V."/>
            <person name="Riley R."/>
            <person name="Sandor L."/>
            <person name="Barry K."/>
            <person name="Martinez A.T."/>
            <person name="Xiao Y."/>
            <person name="Gibbons J.G."/>
            <person name="Terashima K."/>
            <person name="Grigoriev I.V."/>
            <person name="Hibbett D."/>
        </authorList>
    </citation>
    <scope>NUCLEOTIDE SEQUENCE</scope>
    <source>
        <strain evidence="1">ET3784</strain>
    </source>
</reference>
<protein>
    <recommendedName>
        <fullName evidence="3">IS630 family transposase</fullName>
    </recommendedName>
</protein>
<dbReference type="EMBL" id="JANVFO010000004">
    <property type="protein sequence ID" value="KAJ3736812.1"/>
    <property type="molecule type" value="Genomic_DNA"/>
</dbReference>
<comment type="caution">
    <text evidence="1">The sequence shown here is derived from an EMBL/GenBank/DDBJ whole genome shotgun (WGS) entry which is preliminary data.</text>
</comment>
<name>A0AA38JQM9_9AGAR</name>
<keyword evidence="2" id="KW-1185">Reference proteome</keyword>
<evidence type="ECO:0000313" key="2">
    <source>
        <dbReference type="Proteomes" id="UP001176059"/>
    </source>
</evidence>
<dbReference type="PANTHER" id="PTHR35871:SF1">
    <property type="entry name" value="CXC1-LIKE CYSTEINE CLUSTER ASSOCIATED WITH KDZ TRANSPOSASES DOMAIN-CONTAINING PROTEIN"/>
    <property type="match status" value="1"/>
</dbReference>
<evidence type="ECO:0000313" key="1">
    <source>
        <dbReference type="EMBL" id="KAJ3736812.1"/>
    </source>
</evidence>
<organism evidence="1 2">
    <name type="scientific">Lentinula guzmanii</name>
    <dbReference type="NCBI Taxonomy" id="2804957"/>
    <lineage>
        <taxon>Eukaryota</taxon>
        <taxon>Fungi</taxon>
        <taxon>Dikarya</taxon>
        <taxon>Basidiomycota</taxon>
        <taxon>Agaricomycotina</taxon>
        <taxon>Agaricomycetes</taxon>
        <taxon>Agaricomycetidae</taxon>
        <taxon>Agaricales</taxon>
        <taxon>Marasmiineae</taxon>
        <taxon>Omphalotaceae</taxon>
        <taxon>Lentinula</taxon>
    </lineage>
</organism>
<dbReference type="PANTHER" id="PTHR35871">
    <property type="entry name" value="EXPRESSED PROTEIN"/>
    <property type="match status" value="1"/>
</dbReference>
<dbReference type="AlphaFoldDB" id="A0AA38JQM9"/>
<dbReference type="Gene3D" id="3.30.420.10">
    <property type="entry name" value="Ribonuclease H-like superfamily/Ribonuclease H"/>
    <property type="match status" value="1"/>
</dbReference>
<evidence type="ECO:0008006" key="3">
    <source>
        <dbReference type="Google" id="ProtNLM"/>
    </source>
</evidence>
<dbReference type="InterPro" id="IPR036397">
    <property type="entry name" value="RNaseH_sf"/>
</dbReference>
<gene>
    <name evidence="1" type="ORF">DFJ43DRAFT_988904</name>
</gene>
<proteinExistence type="predicted"/>
<feature type="non-terminal residue" evidence="1">
    <location>
        <position position="88"/>
    </location>
</feature>
<dbReference type="Proteomes" id="UP001176059">
    <property type="component" value="Unassembled WGS sequence"/>
</dbReference>
<sequence>QQDDFINQPSMLEELITQKGHYCLFLLKFHCELNPIEMYWGWVKYQYREVAKKTFKGAKDAAFQYLDACPVEVIQQFIHHSFQFMSAY</sequence>
<reference evidence="1" key="1">
    <citation type="submission" date="2022-08" db="EMBL/GenBank/DDBJ databases">
        <authorList>
            <consortium name="DOE Joint Genome Institute"/>
            <person name="Min B."/>
            <person name="Sierra-Patev S."/>
            <person name="Naranjo-Ortiz M."/>
            <person name="Looney B."/>
            <person name="Konkel Z."/>
            <person name="Slot J.C."/>
            <person name="Sakamoto Y."/>
            <person name="Steenwyk J.L."/>
            <person name="Rokas A."/>
            <person name="Carro J."/>
            <person name="Camarero S."/>
            <person name="Ferreira P."/>
            <person name="Molpeceres G."/>
            <person name="Ruiz-duenas F.J."/>
            <person name="Serrano A."/>
            <person name="Henrissat B."/>
            <person name="Drula E."/>
            <person name="Hughes K.W."/>
            <person name="Mata J.L."/>
            <person name="Ishikawa N.K."/>
            <person name="Vargas-Isla R."/>
            <person name="Ushijima S."/>
            <person name="Smith C.A."/>
            <person name="Ahrendt S."/>
            <person name="Andreopoulos W."/>
            <person name="He G."/>
            <person name="LaButti K."/>
            <person name="Lipzen A."/>
            <person name="Ng V."/>
            <person name="Riley R."/>
            <person name="Sandor L."/>
            <person name="Barry K."/>
            <person name="Martinez A.T."/>
            <person name="Xiao Y."/>
            <person name="Gibbons J.G."/>
            <person name="Terashima K."/>
            <person name="Hibbett D.S."/>
            <person name="Grigoriev I.V."/>
        </authorList>
    </citation>
    <scope>NUCLEOTIDE SEQUENCE</scope>
    <source>
        <strain evidence="1">ET3784</strain>
    </source>
</reference>